<dbReference type="EC" id="3.1.26.4" evidence="2"/>
<dbReference type="EMBL" id="JAMKFB020000022">
    <property type="protein sequence ID" value="KAL0160123.1"/>
    <property type="molecule type" value="Genomic_DNA"/>
</dbReference>
<keyword evidence="3" id="KW-0863">Zinc-finger</keyword>
<comment type="caution">
    <text evidence="7">The sequence shown here is derived from an EMBL/GenBank/DDBJ whole genome shotgun (WGS) entry which is preliminary data.</text>
</comment>
<evidence type="ECO:0000259" key="6">
    <source>
        <dbReference type="PROSITE" id="PS50878"/>
    </source>
</evidence>
<accession>A0ABD0NEH0</accession>
<keyword evidence="3" id="KW-0479">Metal-binding</keyword>
<dbReference type="SUPFAM" id="SSF57756">
    <property type="entry name" value="Retrovirus zinc finger-like domains"/>
    <property type="match status" value="1"/>
</dbReference>
<dbReference type="InterPro" id="IPR050951">
    <property type="entry name" value="Retrovirus_Pol_polyprotein"/>
</dbReference>
<dbReference type="GO" id="GO:0008270">
    <property type="term" value="F:zinc ion binding"/>
    <property type="evidence" value="ECO:0007669"/>
    <property type="project" value="UniProtKB-KW"/>
</dbReference>
<dbReference type="InterPro" id="IPR000477">
    <property type="entry name" value="RT_dom"/>
</dbReference>
<dbReference type="SUPFAM" id="SSF50630">
    <property type="entry name" value="Acid proteases"/>
    <property type="match status" value="1"/>
</dbReference>
<dbReference type="AlphaFoldDB" id="A0ABD0NEH0"/>
<dbReference type="InterPro" id="IPR021109">
    <property type="entry name" value="Peptidase_aspartic_dom_sf"/>
</dbReference>
<dbReference type="Pfam" id="PF00078">
    <property type="entry name" value="RVT_1"/>
    <property type="match status" value="1"/>
</dbReference>
<dbReference type="InterPro" id="IPR001878">
    <property type="entry name" value="Znf_CCHC"/>
</dbReference>
<proteinExistence type="inferred from homology"/>
<feature type="domain" description="Reverse transcriptase" evidence="6">
    <location>
        <begin position="478"/>
        <end position="656"/>
    </location>
</feature>
<dbReference type="Proteomes" id="UP001529510">
    <property type="component" value="Unassembled WGS sequence"/>
</dbReference>
<dbReference type="CDD" id="cd01647">
    <property type="entry name" value="RT_LTR"/>
    <property type="match status" value="1"/>
</dbReference>
<feature type="region of interest" description="Disordered" evidence="4">
    <location>
        <begin position="239"/>
        <end position="268"/>
    </location>
</feature>
<dbReference type="SUPFAM" id="SSF56672">
    <property type="entry name" value="DNA/RNA polymerases"/>
    <property type="match status" value="1"/>
</dbReference>
<protein>
    <recommendedName>
        <fullName evidence="2">ribonuclease H</fullName>
        <ecNumber evidence="2">3.1.26.4</ecNumber>
    </recommendedName>
</protein>
<keyword evidence="8" id="KW-1185">Reference proteome</keyword>
<dbReference type="Gene3D" id="3.10.10.10">
    <property type="entry name" value="HIV Type 1 Reverse Transcriptase, subunit A, domain 1"/>
    <property type="match status" value="1"/>
</dbReference>
<dbReference type="Gene3D" id="2.40.70.10">
    <property type="entry name" value="Acid Proteases"/>
    <property type="match status" value="1"/>
</dbReference>
<comment type="similarity">
    <text evidence="1">Belongs to the beta type-B retroviral polymerase family. HERV class-II K(HML-2) pol subfamily.</text>
</comment>
<evidence type="ECO:0000313" key="8">
    <source>
        <dbReference type="Proteomes" id="UP001529510"/>
    </source>
</evidence>
<feature type="non-terminal residue" evidence="7">
    <location>
        <position position="694"/>
    </location>
</feature>
<dbReference type="PANTHER" id="PTHR37984">
    <property type="entry name" value="PROTEIN CBG26694"/>
    <property type="match status" value="1"/>
</dbReference>
<evidence type="ECO:0000256" key="4">
    <source>
        <dbReference type="SAM" id="MobiDB-lite"/>
    </source>
</evidence>
<organism evidence="7 8">
    <name type="scientific">Cirrhinus mrigala</name>
    <name type="common">Mrigala</name>
    <dbReference type="NCBI Taxonomy" id="683832"/>
    <lineage>
        <taxon>Eukaryota</taxon>
        <taxon>Metazoa</taxon>
        <taxon>Chordata</taxon>
        <taxon>Craniata</taxon>
        <taxon>Vertebrata</taxon>
        <taxon>Euteleostomi</taxon>
        <taxon>Actinopterygii</taxon>
        <taxon>Neopterygii</taxon>
        <taxon>Teleostei</taxon>
        <taxon>Ostariophysi</taxon>
        <taxon>Cypriniformes</taxon>
        <taxon>Cyprinidae</taxon>
        <taxon>Labeoninae</taxon>
        <taxon>Labeonini</taxon>
        <taxon>Cirrhinus</taxon>
    </lineage>
</organism>
<reference evidence="7 8" key="1">
    <citation type="submission" date="2024-05" db="EMBL/GenBank/DDBJ databases">
        <title>Genome sequencing and assembly of Indian major carp, Cirrhinus mrigala (Hamilton, 1822).</title>
        <authorList>
            <person name="Mohindra V."/>
            <person name="Chowdhury L.M."/>
            <person name="Lal K."/>
            <person name="Jena J.K."/>
        </authorList>
    </citation>
    <scope>NUCLEOTIDE SEQUENCE [LARGE SCALE GENOMIC DNA]</scope>
    <source>
        <strain evidence="7">CM1030</strain>
        <tissue evidence="7">Blood</tissue>
    </source>
</reference>
<dbReference type="InterPro" id="IPR043128">
    <property type="entry name" value="Rev_trsase/Diguanyl_cyclase"/>
</dbReference>
<dbReference type="Gene3D" id="4.10.60.10">
    <property type="entry name" value="Zinc finger, CCHC-type"/>
    <property type="match status" value="1"/>
</dbReference>
<sequence length="694" mass="78650">MSTIGTLAAFDAKSQAWEQYYEILKQFFEANGIENGDRQKAILISVVRAQKYSLLRNLRSPEKPNSKTYRQIVLILKNHFNPQPSETVQRYKFDSCTRKPEETVIEYVAELRRLAQSCNYGATLEQMLRDRIVCGINDDRIQRLLLAEADLPFDTALKIALSVEAANQNIQDLQKPSSFVCHKVKNSSMPTRSKKEYRPNSGQCYRCKGTYHTAASCRYKNEKCHICGKIGHIARACRNAKPKDHKSQPNGDTAKAASRHKSNKVNVNDPENVFPDSFALGCVTYKFGSLHCSELQKVKPYTVQLNVDGRNVSFELDTGCGLTVMNEACFKATWEETVSPKLEPVQIKLETYTGEPIKVIGAAYVDVTYLHQRKRLPLIVVEGEGPSLLGRGWLEQIKLCWGEIRNVRIKENEEALKATLQGILQRHEEVFKEELGTLKGMTVTIHVKPGSMPKFFRPRSVPFAKRSKVEAEINRLVNENIITPVKYSEWAAPVVPILKPDWSVRLCGDYKLTIYQASPLEQYPIPRLEDLFTTLSGGLSFSKLDMSHAYQQIVMDENSKQYLNINTHKGMFTYNQLPFGVASAPAIFQRTMEGLRRGLTHVAVYLDDILVAGVTEEEHLQTLDVVLTRLQDAGLRLKRNKCEFLQKEVRYLGHLVDAQGLHPLKDKVQAVTEAPCPTNVTELKAYLGLLNYYN</sequence>
<evidence type="ECO:0000256" key="3">
    <source>
        <dbReference type="PROSITE-ProRule" id="PRU00047"/>
    </source>
</evidence>
<feature type="domain" description="CCHC-type" evidence="5">
    <location>
        <begin position="223"/>
        <end position="239"/>
    </location>
</feature>
<dbReference type="PROSITE" id="PS50878">
    <property type="entry name" value="RT_POL"/>
    <property type="match status" value="1"/>
</dbReference>
<dbReference type="SMART" id="SM00343">
    <property type="entry name" value="ZnF_C2HC"/>
    <property type="match status" value="2"/>
</dbReference>
<dbReference type="PROSITE" id="PS50158">
    <property type="entry name" value="ZF_CCHC"/>
    <property type="match status" value="1"/>
</dbReference>
<name>A0ABD0NEH0_CIRMR</name>
<dbReference type="GO" id="GO:0004523">
    <property type="term" value="F:RNA-DNA hybrid ribonuclease activity"/>
    <property type="evidence" value="ECO:0007669"/>
    <property type="project" value="UniProtKB-EC"/>
</dbReference>
<dbReference type="PANTHER" id="PTHR37984:SF13">
    <property type="entry name" value="RIBONUCLEASE H"/>
    <property type="match status" value="1"/>
</dbReference>
<dbReference type="InterPro" id="IPR036875">
    <property type="entry name" value="Znf_CCHC_sf"/>
</dbReference>
<dbReference type="Gene3D" id="3.30.70.270">
    <property type="match status" value="1"/>
</dbReference>
<evidence type="ECO:0000259" key="5">
    <source>
        <dbReference type="PROSITE" id="PS50158"/>
    </source>
</evidence>
<dbReference type="InterPro" id="IPR043502">
    <property type="entry name" value="DNA/RNA_pol_sf"/>
</dbReference>
<evidence type="ECO:0000256" key="2">
    <source>
        <dbReference type="ARBA" id="ARBA00012180"/>
    </source>
</evidence>
<evidence type="ECO:0000313" key="7">
    <source>
        <dbReference type="EMBL" id="KAL0160123.1"/>
    </source>
</evidence>
<gene>
    <name evidence="7" type="ORF">M9458_043848</name>
</gene>
<evidence type="ECO:0000256" key="1">
    <source>
        <dbReference type="ARBA" id="ARBA00010879"/>
    </source>
</evidence>
<keyword evidence="3" id="KW-0862">Zinc</keyword>